<evidence type="ECO:0000259" key="2">
    <source>
        <dbReference type="Pfam" id="PF18718"/>
    </source>
</evidence>
<reference evidence="5" key="1">
    <citation type="submission" date="2014-03" db="EMBL/GenBank/DDBJ databases">
        <title>The Genome Sequence of Puccinia striiformis f. sp. tritici PST-78.</title>
        <authorList>
            <consortium name="The Broad Institute Genome Sequencing Platform"/>
            <person name="Cuomo C."/>
            <person name="Hulbert S."/>
            <person name="Chen X."/>
            <person name="Walker B."/>
            <person name="Young S.K."/>
            <person name="Zeng Q."/>
            <person name="Gargeya S."/>
            <person name="Fitzgerald M."/>
            <person name="Haas B."/>
            <person name="Abouelleil A."/>
            <person name="Alvarado L."/>
            <person name="Arachchi H.M."/>
            <person name="Berlin A.M."/>
            <person name="Chapman S.B."/>
            <person name="Goldberg J."/>
            <person name="Griggs A."/>
            <person name="Gujja S."/>
            <person name="Hansen M."/>
            <person name="Howarth C."/>
            <person name="Imamovic A."/>
            <person name="Larimer J."/>
            <person name="McCowan C."/>
            <person name="Montmayeur A."/>
            <person name="Murphy C."/>
            <person name="Neiman D."/>
            <person name="Pearson M."/>
            <person name="Priest M."/>
            <person name="Roberts A."/>
            <person name="Saif S."/>
            <person name="Shea T."/>
            <person name="Sisk P."/>
            <person name="Sykes S."/>
            <person name="Wortman J."/>
            <person name="Nusbaum C."/>
            <person name="Birren B."/>
        </authorList>
    </citation>
    <scope>NUCLEOTIDE SEQUENCE [LARGE SCALE GENOMIC DNA]</scope>
    <source>
        <strain evidence="5">race PST-78</strain>
    </source>
</reference>
<comment type="caution">
    <text evidence="4">The sequence shown here is derived from an EMBL/GenBank/DDBJ whole genome shotgun (WGS) entry which is preliminary data.</text>
</comment>
<dbReference type="Pfam" id="PF18721">
    <property type="entry name" value="CxC6"/>
    <property type="match status" value="1"/>
</dbReference>
<evidence type="ECO:0008006" key="6">
    <source>
        <dbReference type="Google" id="ProtNLM"/>
    </source>
</evidence>
<dbReference type="Proteomes" id="UP000054564">
    <property type="component" value="Unassembled WGS sequence"/>
</dbReference>
<organism evidence="4 5">
    <name type="scientific">Puccinia striiformis f. sp. tritici PST-78</name>
    <dbReference type="NCBI Taxonomy" id="1165861"/>
    <lineage>
        <taxon>Eukaryota</taxon>
        <taxon>Fungi</taxon>
        <taxon>Dikarya</taxon>
        <taxon>Basidiomycota</taxon>
        <taxon>Pucciniomycotina</taxon>
        <taxon>Pucciniomycetes</taxon>
        <taxon>Pucciniales</taxon>
        <taxon>Pucciniaceae</taxon>
        <taxon>Puccinia</taxon>
    </lineage>
</organism>
<dbReference type="STRING" id="1165861.A0A0L0W5E8"/>
<keyword evidence="5" id="KW-1185">Reference proteome</keyword>
<dbReference type="InterPro" id="IPR041539">
    <property type="entry name" value="CxC5"/>
</dbReference>
<dbReference type="Pfam" id="PF18718">
    <property type="entry name" value="CxC5"/>
    <property type="match status" value="1"/>
</dbReference>
<feature type="region of interest" description="Disordered" evidence="1">
    <location>
        <begin position="410"/>
        <end position="443"/>
    </location>
</feature>
<name>A0A0L0W5E8_9BASI</name>
<feature type="compositionally biased region" description="Basic and acidic residues" evidence="1">
    <location>
        <begin position="414"/>
        <end position="433"/>
    </location>
</feature>
<dbReference type="AlphaFoldDB" id="A0A0L0W5E8"/>
<sequence>MLLKRFISTLEAHDANIMASLTVQDLVKFLCLAADVVVRSEKSLQLTTLRRPIRFLAASLPSSIHRFLDVFWEASFHILKDCYINTQHRINSMGIMAELGDGRIPTRIVHQSLFPPVKHCPKCSKERPMRPSWLFGYLYDVDGCHTIQHFSLYCQPCRTSYHVSYSSHQEQRSFYTSAQGRNPALFQVHTHFFMTHRLAHHFKMSQMLQRCSVFSMVNLYNSTFMGDHAPPLFSPQQSFFPRMSGEVCKDGMDIDTVIFNYASRDKVLMVPSTGLDRVRYNEAKQQCSSWIAAEGTAHKNHSCGLCTCITYSEENNNHSVVRAVVTDGLTIGHWRCSASAAQLENLAKESGQPAPDGPCRRTLDTVRNQYCSFHQPFLEGICQAQPCIQPALPNQRTCGLQSHRDAAQTFGTRQADESDRAEESQRSGEEGASKKPSLSRARTHNDQLAVAPCGVILARQTMFNSESPSAVKVNLSCITHIYKSTSEERDRFTESIVAVDAFHFKSHKEDDCFCRKWTDPNLYPQLKKDGSWIFNSSAAEMTSIWYGGFASICRNMTAVQYNFFLDEMVRLHNIWICERLSQRPNIVHIGTISFG</sequence>
<gene>
    <name evidence="4" type="ORF">PSTG_00335</name>
</gene>
<accession>A0A0L0W5E8</accession>
<evidence type="ECO:0000313" key="5">
    <source>
        <dbReference type="Proteomes" id="UP000054564"/>
    </source>
</evidence>
<feature type="domain" description="CxC5 like cysteine cluster associated with KDZ" evidence="2">
    <location>
        <begin position="109"/>
        <end position="224"/>
    </location>
</feature>
<proteinExistence type="predicted"/>
<evidence type="ECO:0000256" key="1">
    <source>
        <dbReference type="SAM" id="MobiDB-lite"/>
    </source>
</evidence>
<evidence type="ECO:0000259" key="3">
    <source>
        <dbReference type="Pfam" id="PF18721"/>
    </source>
</evidence>
<dbReference type="InterPro" id="IPR040898">
    <property type="entry name" value="CxC6"/>
</dbReference>
<protein>
    <recommendedName>
        <fullName evidence="6">CxC5 like cysteine cluster associated with KDZ domain-containing protein</fullName>
    </recommendedName>
</protein>
<feature type="domain" description="CxC6 like cysteine cluster associated with KDZ" evidence="3">
    <location>
        <begin position="325"/>
        <end position="407"/>
    </location>
</feature>
<dbReference type="EMBL" id="AJIL01000003">
    <property type="protein sequence ID" value="KNF06455.1"/>
    <property type="molecule type" value="Genomic_DNA"/>
</dbReference>
<evidence type="ECO:0000313" key="4">
    <source>
        <dbReference type="EMBL" id="KNF06455.1"/>
    </source>
</evidence>